<keyword evidence="4" id="KW-0548">Nucleotidyltransferase</keyword>
<dbReference type="PROSITE" id="PS51996">
    <property type="entry name" value="TR_MART"/>
    <property type="match status" value="1"/>
</dbReference>
<evidence type="ECO:0000256" key="6">
    <source>
        <dbReference type="RuleBase" id="RU361228"/>
    </source>
</evidence>
<dbReference type="GO" id="GO:0106274">
    <property type="term" value="F:NAD+-protein-arginine ADP-ribosyltransferase activity"/>
    <property type="evidence" value="ECO:0007669"/>
    <property type="project" value="UniProtKB-EC"/>
</dbReference>
<keyword evidence="6" id="KW-0521">NADP</keyword>
<comment type="similarity">
    <text evidence="1 6">Belongs to the Arg-specific ADP-ribosyltransferase family.</text>
</comment>
<evidence type="ECO:0000256" key="2">
    <source>
        <dbReference type="ARBA" id="ARBA00022676"/>
    </source>
</evidence>
<dbReference type="AlphaFoldDB" id="A0A819YI64"/>
<protein>
    <recommendedName>
        <fullName evidence="6">NAD(P)(+)--arginine ADP-ribosyltransferase</fullName>
        <ecNumber evidence="6">2.4.2.31</ecNumber>
    </recommendedName>
    <alternativeName>
        <fullName evidence="6">Mono(ADP-ribosyl)transferase</fullName>
    </alternativeName>
</protein>
<dbReference type="Gene3D" id="3.90.176.10">
    <property type="entry name" value="Toxin ADP-ribosyltransferase, Chain A, domain 1"/>
    <property type="match status" value="1"/>
</dbReference>
<name>A0A819YI64_9BILA</name>
<sequence>MSLCKNRKYNQIEEYFEFENNVKRINRIGLYGNVALHVASCHRHNEVFKLFLTNNALESFNNIPSQLALYDESRIDEIKKLFLKNSELYLSEEEIPDSDYIQWSLSGNTLIKKAKEFREQIDLYKTYNNQHPLITKLLIEIVEYYLNEYLIKQEHLSKNEIQNIENYFKKAIEEQNYLKYFVQAYTLANNFHRVLNKHLALYILDYFDSPSYSSLKTKYRLINCLVHIVTLIINHPDIDKYKYNGITYRGLLMSKSDLKCYNIGNHILNRSFASTSKNRSIAELFSGYREMNNQSSVETPVLLKYTIKQNRTGIDIQHMSRVPDEEEVLILPFSVFQVKNRIENSSNMDTLALLEIDLEECEDNEQIDNKNQKIDSVFYLADMVSYSENAKNDPK</sequence>
<keyword evidence="3 6" id="KW-0808">Transferase</keyword>
<keyword evidence="2 6" id="KW-0328">Glycosyltransferase</keyword>
<organism evidence="7 8">
    <name type="scientific">Adineta steineri</name>
    <dbReference type="NCBI Taxonomy" id="433720"/>
    <lineage>
        <taxon>Eukaryota</taxon>
        <taxon>Metazoa</taxon>
        <taxon>Spiralia</taxon>
        <taxon>Gnathifera</taxon>
        <taxon>Rotifera</taxon>
        <taxon>Eurotatoria</taxon>
        <taxon>Bdelloidea</taxon>
        <taxon>Adinetida</taxon>
        <taxon>Adinetidae</taxon>
        <taxon>Adineta</taxon>
    </lineage>
</organism>
<dbReference type="EC" id="2.4.2.31" evidence="6"/>
<gene>
    <name evidence="7" type="ORF">OXD698_LOCUS38481</name>
</gene>
<evidence type="ECO:0000256" key="5">
    <source>
        <dbReference type="ARBA" id="ARBA00047597"/>
    </source>
</evidence>
<evidence type="ECO:0000313" key="7">
    <source>
        <dbReference type="EMBL" id="CAF4158639.1"/>
    </source>
</evidence>
<accession>A0A819YI64</accession>
<evidence type="ECO:0000256" key="4">
    <source>
        <dbReference type="ARBA" id="ARBA00022695"/>
    </source>
</evidence>
<dbReference type="InterPro" id="IPR000768">
    <property type="entry name" value="ART"/>
</dbReference>
<keyword evidence="6" id="KW-0520">NAD</keyword>
<dbReference type="GO" id="GO:0016779">
    <property type="term" value="F:nucleotidyltransferase activity"/>
    <property type="evidence" value="ECO:0007669"/>
    <property type="project" value="UniProtKB-KW"/>
</dbReference>
<dbReference type="Pfam" id="PF01129">
    <property type="entry name" value="ART"/>
    <property type="match status" value="1"/>
</dbReference>
<dbReference type="EMBL" id="CAJOAZ010007269">
    <property type="protein sequence ID" value="CAF4158639.1"/>
    <property type="molecule type" value="Genomic_DNA"/>
</dbReference>
<dbReference type="Proteomes" id="UP000663844">
    <property type="component" value="Unassembled WGS sequence"/>
</dbReference>
<proteinExistence type="inferred from homology"/>
<evidence type="ECO:0000313" key="8">
    <source>
        <dbReference type="Proteomes" id="UP000663844"/>
    </source>
</evidence>
<dbReference type="SUPFAM" id="SSF56399">
    <property type="entry name" value="ADP-ribosylation"/>
    <property type="match status" value="1"/>
</dbReference>
<evidence type="ECO:0000256" key="1">
    <source>
        <dbReference type="ARBA" id="ARBA00009558"/>
    </source>
</evidence>
<reference evidence="7" key="1">
    <citation type="submission" date="2021-02" db="EMBL/GenBank/DDBJ databases">
        <authorList>
            <person name="Nowell W R."/>
        </authorList>
    </citation>
    <scope>NUCLEOTIDE SEQUENCE</scope>
</reference>
<comment type="caution">
    <text evidence="7">The sequence shown here is derived from an EMBL/GenBank/DDBJ whole genome shotgun (WGS) entry which is preliminary data.</text>
</comment>
<evidence type="ECO:0000256" key="3">
    <source>
        <dbReference type="ARBA" id="ARBA00022679"/>
    </source>
</evidence>
<comment type="catalytic activity">
    <reaction evidence="5 6">
        <text>L-arginyl-[protein] + NAD(+) = N(omega)-(ADP-D-ribosyl)-L-arginyl-[protein] + nicotinamide + H(+)</text>
        <dbReference type="Rhea" id="RHEA:19149"/>
        <dbReference type="Rhea" id="RHEA-COMP:10532"/>
        <dbReference type="Rhea" id="RHEA-COMP:15087"/>
        <dbReference type="ChEBI" id="CHEBI:15378"/>
        <dbReference type="ChEBI" id="CHEBI:17154"/>
        <dbReference type="ChEBI" id="CHEBI:29965"/>
        <dbReference type="ChEBI" id="CHEBI:57540"/>
        <dbReference type="ChEBI" id="CHEBI:142554"/>
        <dbReference type="EC" id="2.4.2.31"/>
    </reaction>
</comment>